<keyword evidence="7" id="KW-1185">Reference proteome</keyword>
<accession>A0ABY5J2G2</accession>
<protein>
    <submittedName>
        <fullName evidence="6">CvpA family protein</fullName>
    </submittedName>
</protein>
<feature type="transmembrane region" description="Helical" evidence="5">
    <location>
        <begin position="21"/>
        <end position="43"/>
    </location>
</feature>
<evidence type="ECO:0000256" key="3">
    <source>
        <dbReference type="ARBA" id="ARBA00022989"/>
    </source>
</evidence>
<dbReference type="EMBL" id="CP101808">
    <property type="protein sequence ID" value="UUD36909.1"/>
    <property type="molecule type" value="Genomic_DNA"/>
</dbReference>
<reference evidence="6" key="1">
    <citation type="submission" date="2022-07" db="EMBL/GenBank/DDBJ databases">
        <title>Complete genome of Mycoplasma equigenitalium type strain T37.</title>
        <authorList>
            <person name="Spergser J."/>
        </authorList>
    </citation>
    <scope>NUCLEOTIDE SEQUENCE</scope>
    <source>
        <strain evidence="6">T37</strain>
    </source>
</reference>
<evidence type="ECO:0000313" key="7">
    <source>
        <dbReference type="Proteomes" id="UP001059576"/>
    </source>
</evidence>
<organism evidence="6 7">
    <name type="scientific">Mycoplasmopsis equigenitalium</name>
    <dbReference type="NCBI Taxonomy" id="114883"/>
    <lineage>
        <taxon>Bacteria</taxon>
        <taxon>Bacillati</taxon>
        <taxon>Mycoplasmatota</taxon>
        <taxon>Mycoplasmoidales</taxon>
        <taxon>Metamycoplasmataceae</taxon>
        <taxon>Mycoplasmopsis</taxon>
    </lineage>
</organism>
<dbReference type="Pfam" id="PF02674">
    <property type="entry name" value="Colicin_V"/>
    <property type="match status" value="1"/>
</dbReference>
<evidence type="ECO:0000256" key="5">
    <source>
        <dbReference type="SAM" id="Phobius"/>
    </source>
</evidence>
<keyword evidence="3 5" id="KW-1133">Transmembrane helix</keyword>
<comment type="subcellular location">
    <subcellularLocation>
        <location evidence="1">Membrane</location>
        <topology evidence="1">Multi-pass membrane protein</topology>
    </subcellularLocation>
</comment>
<keyword evidence="2 5" id="KW-0812">Transmembrane</keyword>
<dbReference type="Proteomes" id="UP001059576">
    <property type="component" value="Chromosome"/>
</dbReference>
<feature type="transmembrane region" description="Helical" evidence="5">
    <location>
        <begin position="50"/>
        <end position="74"/>
    </location>
</feature>
<keyword evidence="4 5" id="KW-0472">Membrane</keyword>
<evidence type="ECO:0000313" key="6">
    <source>
        <dbReference type="EMBL" id="UUD36909.1"/>
    </source>
</evidence>
<dbReference type="InterPro" id="IPR003825">
    <property type="entry name" value="Colicin-V_CvpA"/>
</dbReference>
<dbReference type="RefSeq" id="WP_129722833.1">
    <property type="nucleotide sequence ID" value="NZ_CP101808.1"/>
</dbReference>
<sequence>MNKEQISPVLDSYIKFTENNALLYIPLCVFIGVLLIGLLLGVWKGIWYSLYFLGIGVLSLLLSIAIAPPIANALKDKFVSDPNYQQIVDNHTSMFAGIVALVIWFIIFTIAGIVFIFIRLFFKKKDKSLGYTLFFRIGGAVAGVAGASIPAVLIANTASLINSGQSKKFDDFLDKVLNIYSFNTGKMGSAGKGVRSLPTLAKIGKNLLEIESMDWFYDAIFNGKPGDLEGQKLQEQQVLAYKPKLNNIIELSHDLVHDDNNRYNVIDDFIRIIEIKFNEMLDASGGSMNLDSALYKKLSLANALKPGYIDNTIKKNIDENNIKMMALPDKITKLFVNIFMARITVNKDPIEDRWQPELSDEQRQKLAEDILKKHLDIVLPYLFSE</sequence>
<evidence type="ECO:0000256" key="1">
    <source>
        <dbReference type="ARBA" id="ARBA00004141"/>
    </source>
</evidence>
<feature type="transmembrane region" description="Helical" evidence="5">
    <location>
        <begin position="94"/>
        <end position="121"/>
    </location>
</feature>
<feature type="transmembrane region" description="Helical" evidence="5">
    <location>
        <begin position="133"/>
        <end position="155"/>
    </location>
</feature>
<evidence type="ECO:0000256" key="2">
    <source>
        <dbReference type="ARBA" id="ARBA00022692"/>
    </source>
</evidence>
<evidence type="ECO:0000256" key="4">
    <source>
        <dbReference type="ARBA" id="ARBA00023136"/>
    </source>
</evidence>
<name>A0ABY5J2G2_9BACT</name>
<gene>
    <name evidence="6" type="ORF">NPA09_03355</name>
</gene>
<proteinExistence type="predicted"/>